<proteinExistence type="inferred from homology"/>
<dbReference type="EMBL" id="QRMS01000001">
    <property type="protein sequence ID" value="RHJ89057.1"/>
    <property type="molecule type" value="Genomic_DNA"/>
</dbReference>
<dbReference type="InterPro" id="IPR052186">
    <property type="entry name" value="Hydantoin_racemase-like"/>
</dbReference>
<keyword evidence="3" id="KW-1185">Reference proteome</keyword>
<comment type="caution">
    <text evidence="2">The sequence shown here is derived from an EMBL/GenBank/DDBJ whole genome shotgun (WGS) entry which is preliminary data.</text>
</comment>
<protein>
    <submittedName>
        <fullName evidence="2">Aspartate/glutamate racemase family protein</fullName>
    </submittedName>
</protein>
<dbReference type="AlphaFoldDB" id="A0A415E5J9"/>
<name>A0A415E5J9_9FIRM</name>
<accession>A0A415E5J9</accession>
<evidence type="ECO:0000256" key="1">
    <source>
        <dbReference type="ARBA" id="ARBA00038414"/>
    </source>
</evidence>
<organism evidence="2 3">
    <name type="scientific">Emergencia timonensis</name>
    <dbReference type="NCBI Taxonomy" id="1776384"/>
    <lineage>
        <taxon>Bacteria</taxon>
        <taxon>Bacillati</taxon>
        <taxon>Bacillota</taxon>
        <taxon>Clostridia</taxon>
        <taxon>Peptostreptococcales</taxon>
        <taxon>Anaerovoracaceae</taxon>
        <taxon>Emergencia</taxon>
    </lineage>
</organism>
<dbReference type="Gene3D" id="3.40.50.12500">
    <property type="match status" value="1"/>
</dbReference>
<dbReference type="InterPro" id="IPR015942">
    <property type="entry name" value="Asp/Glu/hydantoin_racemase"/>
</dbReference>
<evidence type="ECO:0000313" key="3">
    <source>
        <dbReference type="Proteomes" id="UP000284841"/>
    </source>
</evidence>
<dbReference type="PANTHER" id="PTHR28047">
    <property type="entry name" value="PROTEIN DCG1"/>
    <property type="match status" value="1"/>
</dbReference>
<dbReference type="GO" id="GO:0047661">
    <property type="term" value="F:amino-acid racemase activity"/>
    <property type="evidence" value="ECO:0007669"/>
    <property type="project" value="InterPro"/>
</dbReference>
<evidence type="ECO:0000313" key="2">
    <source>
        <dbReference type="EMBL" id="RHJ89057.1"/>
    </source>
</evidence>
<comment type="similarity">
    <text evidence="1">Belongs to the HyuE racemase family.</text>
</comment>
<dbReference type="OrthoDB" id="9791723at2"/>
<dbReference type="PANTHER" id="PTHR28047:SF5">
    <property type="entry name" value="PROTEIN DCG1"/>
    <property type="match status" value="1"/>
</dbReference>
<dbReference type="InterPro" id="IPR053714">
    <property type="entry name" value="Iso_Racemase_Enz_sf"/>
</dbReference>
<sequence>MKIKIINPNTTWSMTREIEESAKQSAREDTEIYAVSPATGPDSVESLYDEALAAPGVISEVIKGDREEGADAFIIACFGDPGLEAAKEVTDKPVIGIAQAAIAVGKLMAPNFSILYVLDRSQKIIENVLKLHHAEEDCCSIRSVGLGVLEFEDKEALLQALLKQGKRCVEDGAECILLGCAGYTAFAEEMRQELGVLVLDGVVPAVKLCESLVDMALKTPKKKLWAYPDAKEISGFYELIKY</sequence>
<dbReference type="STRING" id="1776384.GCA_900086585_02286"/>
<dbReference type="Pfam" id="PF01177">
    <property type="entry name" value="Asp_Glu_race"/>
    <property type="match status" value="1"/>
</dbReference>
<gene>
    <name evidence="2" type="ORF">DW099_00320</name>
</gene>
<dbReference type="Proteomes" id="UP000284841">
    <property type="component" value="Unassembled WGS sequence"/>
</dbReference>
<dbReference type="RefSeq" id="WP_118333098.1">
    <property type="nucleotide sequence ID" value="NZ_AP025567.1"/>
</dbReference>
<reference evidence="2 3" key="1">
    <citation type="submission" date="2018-08" db="EMBL/GenBank/DDBJ databases">
        <title>A genome reference for cultivated species of the human gut microbiota.</title>
        <authorList>
            <person name="Zou Y."/>
            <person name="Xue W."/>
            <person name="Luo G."/>
        </authorList>
    </citation>
    <scope>NUCLEOTIDE SEQUENCE [LARGE SCALE GENOMIC DNA]</scope>
    <source>
        <strain evidence="2 3">AM07-24</strain>
    </source>
</reference>